<evidence type="ECO:0000256" key="2">
    <source>
        <dbReference type="ARBA" id="ARBA00010790"/>
    </source>
</evidence>
<evidence type="ECO:0000256" key="5">
    <source>
        <dbReference type="PIRSR" id="PIRSR000137-1"/>
    </source>
</evidence>
<evidence type="ECO:0000256" key="1">
    <source>
        <dbReference type="ARBA" id="ARBA00001974"/>
    </source>
</evidence>
<feature type="active site" description="Proton acceptor" evidence="5">
    <location>
        <position position="567"/>
    </location>
</feature>
<feature type="active site" description="Proton donor" evidence="5">
    <location>
        <position position="523"/>
    </location>
</feature>
<dbReference type="PROSITE" id="PS00624">
    <property type="entry name" value="GMC_OXRED_2"/>
    <property type="match status" value="1"/>
</dbReference>
<keyword evidence="4 6" id="KW-0274">FAD</keyword>
<keyword evidence="7" id="KW-0732">Signal</keyword>
<reference evidence="10" key="1">
    <citation type="journal article" date="2017" name="Nat. Ecol. Evol.">
        <title>Genome expansion and lineage-specific genetic innovations in the forest pathogenic fungi Armillaria.</title>
        <authorList>
            <person name="Sipos G."/>
            <person name="Prasanna A.N."/>
            <person name="Walter M.C."/>
            <person name="O'Connor E."/>
            <person name="Balint B."/>
            <person name="Krizsan K."/>
            <person name="Kiss B."/>
            <person name="Hess J."/>
            <person name="Varga T."/>
            <person name="Slot J."/>
            <person name="Riley R."/>
            <person name="Boka B."/>
            <person name="Rigling D."/>
            <person name="Barry K."/>
            <person name="Lee J."/>
            <person name="Mihaltcheva S."/>
            <person name="LaButti K."/>
            <person name="Lipzen A."/>
            <person name="Waldron R."/>
            <person name="Moloney N.M."/>
            <person name="Sperisen C."/>
            <person name="Kredics L."/>
            <person name="Vagvoelgyi C."/>
            <person name="Patrignani A."/>
            <person name="Fitzpatrick D."/>
            <person name="Nagy I."/>
            <person name="Doyle S."/>
            <person name="Anderson J.B."/>
            <person name="Grigoriev I.V."/>
            <person name="Gueldener U."/>
            <person name="Muensterkoetter M."/>
            <person name="Nagy L.G."/>
        </authorList>
    </citation>
    <scope>NUCLEOTIDE SEQUENCE [LARGE SCALE GENOMIC DNA]</scope>
    <source>
        <strain evidence="10">C18/9</strain>
    </source>
</reference>
<feature type="signal peptide" evidence="7">
    <location>
        <begin position="1"/>
        <end position="15"/>
    </location>
</feature>
<evidence type="ECO:0000256" key="7">
    <source>
        <dbReference type="SAM" id="SignalP"/>
    </source>
</evidence>
<feature type="domain" description="Glucose-methanol-choline oxidoreductase N-terminal" evidence="8">
    <location>
        <begin position="301"/>
        <end position="315"/>
    </location>
</feature>
<comment type="cofactor">
    <cofactor evidence="1 6">
        <name>FAD</name>
        <dbReference type="ChEBI" id="CHEBI:57692"/>
    </cofactor>
</comment>
<dbReference type="PIRSF" id="PIRSF000137">
    <property type="entry name" value="Alcohol_oxidase"/>
    <property type="match status" value="1"/>
</dbReference>
<dbReference type="GO" id="GO:0016614">
    <property type="term" value="F:oxidoreductase activity, acting on CH-OH group of donors"/>
    <property type="evidence" value="ECO:0007669"/>
    <property type="project" value="InterPro"/>
</dbReference>
<evidence type="ECO:0000313" key="9">
    <source>
        <dbReference type="EMBL" id="SJK98319.1"/>
    </source>
</evidence>
<dbReference type="OMA" id="HYEFLFQ"/>
<feature type="binding site" evidence="6">
    <location>
        <begin position="120"/>
        <end position="123"/>
    </location>
    <ligand>
        <name>FAD</name>
        <dbReference type="ChEBI" id="CHEBI:57692"/>
    </ligand>
</feature>
<gene>
    <name evidence="9" type="ORF">ARMOST_01584</name>
</gene>
<dbReference type="PANTHER" id="PTHR11552">
    <property type="entry name" value="GLUCOSE-METHANOL-CHOLINE GMC OXIDOREDUCTASE"/>
    <property type="match status" value="1"/>
</dbReference>
<dbReference type="GO" id="GO:0050660">
    <property type="term" value="F:flavin adenine dinucleotide binding"/>
    <property type="evidence" value="ECO:0007669"/>
    <property type="project" value="InterPro"/>
</dbReference>
<comment type="similarity">
    <text evidence="2">Belongs to the GMC oxidoreductase family.</text>
</comment>
<feature type="binding site" evidence="6">
    <location>
        <position position="261"/>
    </location>
    <ligand>
        <name>FAD</name>
        <dbReference type="ChEBI" id="CHEBI:57692"/>
    </ligand>
</feature>
<protein>
    <recommendedName>
        <fullName evidence="8">Glucose-methanol-choline oxidoreductase N-terminal domain-containing protein</fullName>
    </recommendedName>
</protein>
<dbReference type="OrthoDB" id="269227at2759"/>
<proteinExistence type="inferred from homology"/>
<dbReference type="PANTHER" id="PTHR11552:SF147">
    <property type="entry name" value="CHOLINE DEHYDROGENASE, MITOCHONDRIAL"/>
    <property type="match status" value="1"/>
</dbReference>
<dbReference type="STRING" id="47428.A0A284QPB4"/>
<name>A0A284QPB4_ARMOS</name>
<dbReference type="InterPro" id="IPR012132">
    <property type="entry name" value="GMC_OxRdtase"/>
</dbReference>
<organism evidence="9 10">
    <name type="scientific">Armillaria ostoyae</name>
    <name type="common">Armillaria root rot fungus</name>
    <dbReference type="NCBI Taxonomy" id="47428"/>
    <lineage>
        <taxon>Eukaryota</taxon>
        <taxon>Fungi</taxon>
        <taxon>Dikarya</taxon>
        <taxon>Basidiomycota</taxon>
        <taxon>Agaricomycotina</taxon>
        <taxon>Agaricomycetes</taxon>
        <taxon>Agaricomycetidae</taxon>
        <taxon>Agaricales</taxon>
        <taxon>Marasmiineae</taxon>
        <taxon>Physalacriaceae</taxon>
        <taxon>Armillaria</taxon>
    </lineage>
</organism>
<dbReference type="InterPro" id="IPR000172">
    <property type="entry name" value="GMC_OxRdtase_N"/>
</dbReference>
<evidence type="ECO:0000256" key="6">
    <source>
        <dbReference type="PIRSR" id="PIRSR000137-2"/>
    </source>
</evidence>
<dbReference type="Gene3D" id="3.30.560.10">
    <property type="entry name" value="Glucose Oxidase, domain 3"/>
    <property type="match status" value="1"/>
</dbReference>
<evidence type="ECO:0000256" key="3">
    <source>
        <dbReference type="ARBA" id="ARBA00022630"/>
    </source>
</evidence>
<dbReference type="InterPro" id="IPR007867">
    <property type="entry name" value="GMC_OxRtase_C"/>
</dbReference>
<evidence type="ECO:0000259" key="8">
    <source>
        <dbReference type="PROSITE" id="PS00624"/>
    </source>
</evidence>
<evidence type="ECO:0000313" key="10">
    <source>
        <dbReference type="Proteomes" id="UP000219338"/>
    </source>
</evidence>
<accession>A0A284QPB4</accession>
<dbReference type="Pfam" id="PF00732">
    <property type="entry name" value="GMC_oxred_N"/>
    <property type="match status" value="1"/>
</dbReference>
<keyword evidence="10" id="KW-1185">Reference proteome</keyword>
<dbReference type="EMBL" id="FUEG01000001">
    <property type="protein sequence ID" value="SJK98319.1"/>
    <property type="molecule type" value="Genomic_DNA"/>
</dbReference>
<dbReference type="InterPro" id="IPR036188">
    <property type="entry name" value="FAD/NAD-bd_sf"/>
</dbReference>
<sequence length="594" mass="64291">MRFFLLSLLTLSANARFLYDFADLKGLDAYDFVIVGGGPGGSTVADRLSEDPTVSVLLLEAGGENDPAVDPALAIPLFCTTLTPNTSYDWNYTTIPQKELNGRSIPYPLGIGLGGSSAVNCLVYTRGSADDIDTWAELSGDEGWSWDSMLPYFKKGEKFNTIPRDGHNTTGQYLPAFHGTDGVIGVSLPGYPYPFDGRVINTTQELAEFPYRVDMNSGEHIGIGWVQTLVDEGQRSSAKTHLLRAEKERRENIDVLLHARVTRVVPTVNGTLDLRSVEVLDSADGSLKVLTAKNEIILSAGSVMTPTILLHSGIGDPELLEPLGIATILSLPSVGKNLTDHIGVSTTFIVNSTDTYDTVLRNETLLNEWIEEWTENKTGLLTDTSENHAAWLRLPDNSTVFENYSDPSSGPLTAHYEFLFQNGLSSVRESGNYINVPTACVSPASRGSVSINSSDPFSRPLVDPALLTAPVDILIVRESIKAARRFFSGPAWEGYILGSLNNNATTDEDIEEFIRKNAVSFFHPVSTASMSPEGADWGVVDPDLKVKGVRGLRVVDASVIPRLPAAHTTAAVYAVAERAADIIKAAYGLPVEDP</sequence>
<keyword evidence="3" id="KW-0285">Flavoprotein</keyword>
<dbReference type="Pfam" id="PF05199">
    <property type="entry name" value="GMC_oxred_C"/>
    <property type="match status" value="1"/>
</dbReference>
<dbReference type="AlphaFoldDB" id="A0A284QPB4"/>
<evidence type="ECO:0000256" key="4">
    <source>
        <dbReference type="ARBA" id="ARBA00022827"/>
    </source>
</evidence>
<dbReference type="Gene3D" id="3.50.50.60">
    <property type="entry name" value="FAD/NAD(P)-binding domain"/>
    <property type="match status" value="1"/>
</dbReference>
<dbReference type="SUPFAM" id="SSF54373">
    <property type="entry name" value="FAD-linked reductases, C-terminal domain"/>
    <property type="match status" value="1"/>
</dbReference>
<dbReference type="SUPFAM" id="SSF51905">
    <property type="entry name" value="FAD/NAD(P)-binding domain"/>
    <property type="match status" value="1"/>
</dbReference>
<feature type="chain" id="PRO_5013397919" description="Glucose-methanol-choline oxidoreductase N-terminal domain-containing protein" evidence="7">
    <location>
        <begin position="16"/>
        <end position="594"/>
    </location>
</feature>
<dbReference type="Proteomes" id="UP000219338">
    <property type="component" value="Unassembled WGS sequence"/>
</dbReference>